<dbReference type="GeneID" id="26251366"/>
<evidence type="ECO:0000313" key="2">
    <source>
        <dbReference type="Proteomes" id="UP000054337"/>
    </source>
</evidence>
<proteinExistence type="predicted"/>
<reference evidence="1 2" key="1">
    <citation type="journal article" date="2013" name="PLoS Genet.">
        <title>Comparative genome structure, secondary metabolite, and effector coding capacity across Cochliobolus pathogens.</title>
        <authorList>
            <person name="Condon B.J."/>
            <person name="Leng Y."/>
            <person name="Wu D."/>
            <person name="Bushley K.E."/>
            <person name="Ohm R.A."/>
            <person name="Otillar R."/>
            <person name="Martin J."/>
            <person name="Schackwitz W."/>
            <person name="Grimwood J."/>
            <person name="MohdZainudin N."/>
            <person name="Xue C."/>
            <person name="Wang R."/>
            <person name="Manning V.A."/>
            <person name="Dhillon B."/>
            <person name="Tu Z.J."/>
            <person name="Steffenson B.J."/>
            <person name="Salamov A."/>
            <person name="Sun H."/>
            <person name="Lowry S."/>
            <person name="LaButti K."/>
            <person name="Han J."/>
            <person name="Copeland A."/>
            <person name="Lindquist E."/>
            <person name="Barry K."/>
            <person name="Schmutz J."/>
            <person name="Baker S.E."/>
            <person name="Ciuffetti L.M."/>
            <person name="Grigoriev I.V."/>
            <person name="Zhong S."/>
            <person name="Turgeon B.G."/>
        </authorList>
    </citation>
    <scope>NUCLEOTIDE SEQUENCE [LARGE SCALE GENOMIC DNA]</scope>
    <source>
        <strain evidence="1 2">FI3</strain>
    </source>
</reference>
<sequence length="108" mass="12211">MDGWRALVLPLIMGAHEEPEMQSQLGPMWQQAMLELLIRQYGADRQAAGERMRGAYMLWRCFSHVHALVWLQGGRAREGSRCSRDVIGVQRARQTAVAEIARQHGTAP</sequence>
<dbReference type="EMBL" id="KI968710">
    <property type="protein sequence ID" value="EUN29790.1"/>
    <property type="molecule type" value="Genomic_DNA"/>
</dbReference>
<dbReference type="AlphaFoldDB" id="W7EV52"/>
<accession>W7EV52</accession>
<organism evidence="1 2">
    <name type="scientific">Bipolaris victoriae (strain FI3)</name>
    <name type="common">Victoria blight of oats agent</name>
    <name type="synonym">Cochliobolus victoriae</name>
    <dbReference type="NCBI Taxonomy" id="930091"/>
    <lineage>
        <taxon>Eukaryota</taxon>
        <taxon>Fungi</taxon>
        <taxon>Dikarya</taxon>
        <taxon>Ascomycota</taxon>
        <taxon>Pezizomycotina</taxon>
        <taxon>Dothideomycetes</taxon>
        <taxon>Pleosporomycetidae</taxon>
        <taxon>Pleosporales</taxon>
        <taxon>Pleosporineae</taxon>
        <taxon>Pleosporaceae</taxon>
        <taxon>Bipolaris</taxon>
    </lineage>
</organism>
<name>W7EV52_BIPV3</name>
<dbReference type="RefSeq" id="XP_014559300.1">
    <property type="nucleotide sequence ID" value="XM_014703814.1"/>
</dbReference>
<protein>
    <submittedName>
        <fullName evidence="1">Uncharacterized protein</fullName>
    </submittedName>
</protein>
<dbReference type="Proteomes" id="UP000054337">
    <property type="component" value="Unassembled WGS sequence"/>
</dbReference>
<dbReference type="OrthoDB" id="10404762at2759"/>
<keyword evidence="2" id="KW-1185">Reference proteome</keyword>
<gene>
    <name evidence="1" type="ORF">COCVIDRAFT_13696</name>
</gene>
<evidence type="ECO:0000313" key="1">
    <source>
        <dbReference type="EMBL" id="EUN29790.1"/>
    </source>
</evidence>
<dbReference type="HOGENOM" id="CLU_2196474_0_0_1"/>